<name>A0A8S5MMC3_9CAUD</name>
<reference evidence="1" key="1">
    <citation type="journal article" date="2021" name="Proc. Natl. Acad. Sci. U.S.A.">
        <title>A Catalog of Tens of Thousands of Viruses from Human Metagenomes Reveals Hidden Associations with Chronic Diseases.</title>
        <authorList>
            <person name="Tisza M.J."/>
            <person name="Buck C.B."/>
        </authorList>
    </citation>
    <scope>NUCLEOTIDE SEQUENCE</scope>
    <source>
        <strain evidence="1">Ctlpi2</strain>
    </source>
</reference>
<evidence type="ECO:0000313" key="1">
    <source>
        <dbReference type="EMBL" id="DAD83091.1"/>
    </source>
</evidence>
<dbReference type="EMBL" id="BK014928">
    <property type="protein sequence ID" value="DAD83091.1"/>
    <property type="molecule type" value="Genomic_DNA"/>
</dbReference>
<organism evidence="1">
    <name type="scientific">Podoviridae sp. ctlpi2</name>
    <dbReference type="NCBI Taxonomy" id="2826574"/>
    <lineage>
        <taxon>Viruses</taxon>
        <taxon>Duplodnaviria</taxon>
        <taxon>Heunggongvirae</taxon>
        <taxon>Uroviricota</taxon>
        <taxon>Caudoviricetes</taxon>
    </lineage>
</organism>
<protein>
    <submittedName>
        <fullName evidence="1">Major capsid protein</fullName>
    </submittedName>
</protein>
<sequence>MANDLVASGYKDLMDTPLAKGAIYAGTIIDRNVESDMISAVSNTAVLSELTKCGQIVEFSKPPRIGGWRPYELNQEMIMDEPTSDKFCLTVCKRAYKSIKIDKETIRRMCDAWDDYEQGFLDDAWTQLSALWHIELLTGMQIAPSHRNVGATAGRHGNINLGTIGAPVHLTKDNLVNFYDRLATIFDINGRMYDGDMFVIVPRAMNTLLLETMFAKQMCCNTQESVLFKGVIASNILGFRVIQSDRLRPTVDPATKRLVYPIIAGWDKAYAFTGDIIDAEVRPAPGNNWGVVYNMLAIYGGGAIYPEALLKAYVTFETEGVIP</sequence>
<accession>A0A8S5MMC3</accession>
<proteinExistence type="predicted"/>